<name>A0A4C1TPE6_EUMVA</name>
<organism evidence="1 2">
    <name type="scientific">Eumeta variegata</name>
    <name type="common">Bagworm moth</name>
    <name type="synonym">Eumeta japonica</name>
    <dbReference type="NCBI Taxonomy" id="151549"/>
    <lineage>
        <taxon>Eukaryota</taxon>
        <taxon>Metazoa</taxon>
        <taxon>Ecdysozoa</taxon>
        <taxon>Arthropoda</taxon>
        <taxon>Hexapoda</taxon>
        <taxon>Insecta</taxon>
        <taxon>Pterygota</taxon>
        <taxon>Neoptera</taxon>
        <taxon>Endopterygota</taxon>
        <taxon>Lepidoptera</taxon>
        <taxon>Glossata</taxon>
        <taxon>Ditrysia</taxon>
        <taxon>Tineoidea</taxon>
        <taxon>Psychidae</taxon>
        <taxon>Oiketicinae</taxon>
        <taxon>Eumeta</taxon>
    </lineage>
</organism>
<dbReference type="AlphaFoldDB" id="A0A4C1TPE6"/>
<evidence type="ECO:0000313" key="2">
    <source>
        <dbReference type="Proteomes" id="UP000299102"/>
    </source>
</evidence>
<dbReference type="Proteomes" id="UP000299102">
    <property type="component" value="Unassembled WGS sequence"/>
</dbReference>
<reference evidence="1 2" key="1">
    <citation type="journal article" date="2019" name="Commun. Biol.">
        <title>The bagworm genome reveals a unique fibroin gene that provides high tensile strength.</title>
        <authorList>
            <person name="Kono N."/>
            <person name="Nakamura H."/>
            <person name="Ohtoshi R."/>
            <person name="Tomita M."/>
            <person name="Numata K."/>
            <person name="Arakawa K."/>
        </authorList>
    </citation>
    <scope>NUCLEOTIDE SEQUENCE [LARGE SCALE GENOMIC DNA]</scope>
</reference>
<comment type="caution">
    <text evidence="1">The sequence shown here is derived from an EMBL/GenBank/DDBJ whole genome shotgun (WGS) entry which is preliminary data.</text>
</comment>
<sequence>MKRYYKSSNHEPRPPVSTLAPVSVAVSPVVATSHPQRRLTIDGVPMRTALTTSYSSSDTPSLLPIRVEMCSYQPRQDGGRGERAGGSGILGSPEVSADILELIRAKTQLCRASIISHSRVQIQARALNASESSRSGIPK</sequence>
<protein>
    <submittedName>
        <fullName evidence="1">Uncharacterized protein</fullName>
    </submittedName>
</protein>
<accession>A0A4C1TPE6</accession>
<proteinExistence type="predicted"/>
<gene>
    <name evidence="1" type="ORF">EVAR_94006_1</name>
</gene>
<dbReference type="EMBL" id="BGZK01000074">
    <property type="protein sequence ID" value="GBP15836.1"/>
    <property type="molecule type" value="Genomic_DNA"/>
</dbReference>
<evidence type="ECO:0000313" key="1">
    <source>
        <dbReference type="EMBL" id="GBP15836.1"/>
    </source>
</evidence>
<keyword evidence="2" id="KW-1185">Reference proteome</keyword>